<dbReference type="GO" id="GO:0016491">
    <property type="term" value="F:oxidoreductase activity"/>
    <property type="evidence" value="ECO:0007669"/>
    <property type="project" value="UniProtKB-KW"/>
</dbReference>
<proteinExistence type="inferred from homology"/>
<dbReference type="SUPFAM" id="SSF51735">
    <property type="entry name" value="NAD(P)-binding Rossmann-fold domains"/>
    <property type="match status" value="1"/>
</dbReference>
<accession>A0A1H2GI04</accession>
<dbReference type="Gene3D" id="3.40.50.720">
    <property type="entry name" value="NAD(P)-binding Rossmann-like Domain"/>
    <property type="match status" value="1"/>
</dbReference>
<evidence type="ECO:0000256" key="2">
    <source>
        <dbReference type="RuleBase" id="RU000363"/>
    </source>
</evidence>
<name>A0A1H2GI04_9ACTN</name>
<dbReference type="OrthoDB" id="3237043at2"/>
<dbReference type="PANTHER" id="PTHR43157:SF31">
    <property type="entry name" value="PHOSPHATIDYLINOSITOL-GLYCAN BIOSYNTHESIS CLASS F PROTEIN"/>
    <property type="match status" value="1"/>
</dbReference>
<evidence type="ECO:0000313" key="4">
    <source>
        <dbReference type="Proteomes" id="UP000182977"/>
    </source>
</evidence>
<dbReference type="PRINTS" id="PR00080">
    <property type="entry name" value="SDRFAMILY"/>
</dbReference>
<dbReference type="Pfam" id="PF00106">
    <property type="entry name" value="adh_short"/>
    <property type="match status" value="1"/>
</dbReference>
<evidence type="ECO:0000256" key="1">
    <source>
        <dbReference type="ARBA" id="ARBA00023002"/>
    </source>
</evidence>
<dbReference type="PANTHER" id="PTHR43157">
    <property type="entry name" value="PHOSPHATIDYLINOSITOL-GLYCAN BIOSYNTHESIS CLASS F PROTEIN-RELATED"/>
    <property type="match status" value="1"/>
</dbReference>
<evidence type="ECO:0000313" key="3">
    <source>
        <dbReference type="EMBL" id="SDU19210.1"/>
    </source>
</evidence>
<keyword evidence="1" id="KW-0560">Oxidoreductase</keyword>
<dbReference type="EMBL" id="LT629791">
    <property type="protein sequence ID" value="SDU19210.1"/>
    <property type="molecule type" value="Genomic_DNA"/>
</dbReference>
<dbReference type="AlphaFoldDB" id="A0A1H2GI04"/>
<dbReference type="InterPro" id="IPR002347">
    <property type="entry name" value="SDR_fam"/>
</dbReference>
<dbReference type="PRINTS" id="PR00081">
    <property type="entry name" value="GDHRDH"/>
</dbReference>
<dbReference type="RefSeq" id="WP_046766589.1">
    <property type="nucleotide sequence ID" value="NZ_KQ061219.1"/>
</dbReference>
<dbReference type="STRING" id="419479.SAMN04488563_0509"/>
<protein>
    <submittedName>
        <fullName evidence="3">Short-chain dehydrogenase</fullName>
    </submittedName>
</protein>
<organism evidence="3 4">
    <name type="scientific">Jiangella alkaliphila</name>
    <dbReference type="NCBI Taxonomy" id="419479"/>
    <lineage>
        <taxon>Bacteria</taxon>
        <taxon>Bacillati</taxon>
        <taxon>Actinomycetota</taxon>
        <taxon>Actinomycetes</taxon>
        <taxon>Jiangellales</taxon>
        <taxon>Jiangellaceae</taxon>
        <taxon>Jiangella</taxon>
    </lineage>
</organism>
<sequence length="277" mass="29681">MSPTTVLITGATDGLGRWLALRLASTGVGVVLHGRNPARLDETAREIRAEGGRDPVGVVRADLADLGQVDRLADEVLSRFPGLDILVNNAGVGFGEPGGRRELSPDGIELRFAVNYLAGYHLTRRLLPALLAAAPARIVNVSSIGQAPIDFADPMLDHDYDGYRAYRQSKLAQIMFTLDLAEELRGTGVTANTLHPATLMATSMVSEAELTPLSTLHDGGEATLRLVADPELADVSGVYFDQTMAATPHAQALDPAARRRLRELTEQLVAQTLAQRT</sequence>
<keyword evidence="4" id="KW-1185">Reference proteome</keyword>
<dbReference type="InterPro" id="IPR036291">
    <property type="entry name" value="NAD(P)-bd_dom_sf"/>
</dbReference>
<comment type="similarity">
    <text evidence="2">Belongs to the short-chain dehydrogenases/reductases (SDR) family.</text>
</comment>
<reference evidence="4" key="1">
    <citation type="submission" date="2016-10" db="EMBL/GenBank/DDBJ databases">
        <authorList>
            <person name="Varghese N."/>
            <person name="Submissions S."/>
        </authorList>
    </citation>
    <scope>NUCLEOTIDE SEQUENCE [LARGE SCALE GENOMIC DNA]</scope>
    <source>
        <strain evidence="4">DSM 45079</strain>
    </source>
</reference>
<dbReference type="Proteomes" id="UP000182977">
    <property type="component" value="Chromosome I"/>
</dbReference>
<gene>
    <name evidence="3" type="ORF">SAMN04488563_0509</name>
</gene>